<sequence>MLLKDRIFDFMKDSGLDAVFVQKNENCYYISRFTGSDSFLFLTKDADYLLTDSRYTEQAKQEAVGFEVINHAGKLPSVIAELAQKHKVKRIGVESPFSYSAYLSFSAVMDNVEFKVCALDNIRQIKTQEELKCIAEACRISDEGFKKTIPYIKPGVTERELMAVLESSMLLEGSEGKSFDTIVASGYRGAYPHGTATDKVIESGDLITFDFGAIYKGYHSDITRTVAVGEISDQQQFMYDKVLGCVEYIEGLLKAGETASDVDHLAREYLKKFSLDSYFTHALGHSVGLEIHEAPVLAPRDHSVLMVGMTETVEPGVYIPGVGGVRIEDTVTIEKDGISVLTKFPKKFLRV</sequence>
<dbReference type="SUPFAM" id="SSF55920">
    <property type="entry name" value="Creatinase/aminopeptidase"/>
    <property type="match status" value="1"/>
</dbReference>
<gene>
    <name evidence="3" type="primary">yqhT</name>
    <name evidence="3" type="ORF">Dia5BBH33_09460</name>
</gene>
<organism evidence="3 4">
    <name type="scientific">Dialister hominis</name>
    <dbReference type="NCBI Taxonomy" id="2582419"/>
    <lineage>
        <taxon>Bacteria</taxon>
        <taxon>Bacillati</taxon>
        <taxon>Bacillota</taxon>
        <taxon>Negativicutes</taxon>
        <taxon>Veillonellales</taxon>
        <taxon>Veillonellaceae</taxon>
        <taxon>Dialister</taxon>
    </lineage>
</organism>
<reference evidence="4" key="1">
    <citation type="submission" date="2019-05" db="EMBL/GenBank/DDBJ databases">
        <title>Complete genome sequencing of Dialister sp. strain 5BBH33.</title>
        <authorList>
            <person name="Sakamoto M."/>
            <person name="Murakami T."/>
            <person name="Mori H."/>
        </authorList>
    </citation>
    <scope>NUCLEOTIDE SEQUENCE [LARGE SCALE GENOMIC DNA]</scope>
    <source>
        <strain evidence="4">5BBH33</strain>
    </source>
</reference>
<dbReference type="PANTHER" id="PTHR46112:SF3">
    <property type="entry name" value="AMINOPEPTIDASE YPDF"/>
    <property type="match status" value="1"/>
</dbReference>
<dbReference type="AlphaFoldDB" id="A0A8D5A2C5"/>
<dbReference type="Pfam" id="PF00557">
    <property type="entry name" value="Peptidase_M24"/>
    <property type="match status" value="1"/>
</dbReference>
<dbReference type="GeneID" id="92716158"/>
<proteinExistence type="predicted"/>
<dbReference type="InterPro" id="IPR000587">
    <property type="entry name" value="Creatinase_N"/>
</dbReference>
<feature type="domain" description="Peptidase M24" evidence="1">
    <location>
        <begin position="133"/>
        <end position="334"/>
    </location>
</feature>
<evidence type="ECO:0000259" key="1">
    <source>
        <dbReference type="Pfam" id="PF00557"/>
    </source>
</evidence>
<keyword evidence="4" id="KW-1185">Reference proteome</keyword>
<dbReference type="InterPro" id="IPR036005">
    <property type="entry name" value="Creatinase/aminopeptidase-like"/>
</dbReference>
<dbReference type="Gene3D" id="3.90.230.10">
    <property type="entry name" value="Creatinase/methionine aminopeptidase superfamily"/>
    <property type="match status" value="1"/>
</dbReference>
<evidence type="ECO:0000259" key="2">
    <source>
        <dbReference type="Pfam" id="PF01321"/>
    </source>
</evidence>
<feature type="domain" description="Creatinase N-terminal" evidence="2">
    <location>
        <begin position="6"/>
        <end position="118"/>
    </location>
</feature>
<dbReference type="InterPro" id="IPR050659">
    <property type="entry name" value="Peptidase_M24B"/>
</dbReference>
<dbReference type="CDD" id="cd01092">
    <property type="entry name" value="APP-like"/>
    <property type="match status" value="1"/>
</dbReference>
<dbReference type="Pfam" id="PF01321">
    <property type="entry name" value="Creatinase_N"/>
    <property type="match status" value="1"/>
</dbReference>
<dbReference type="PANTHER" id="PTHR46112">
    <property type="entry name" value="AMINOPEPTIDASE"/>
    <property type="match status" value="1"/>
</dbReference>
<accession>A0A8D5A2C5</accession>
<protein>
    <submittedName>
        <fullName evidence="3">Putative peptidase YqhT</fullName>
    </submittedName>
</protein>
<evidence type="ECO:0000313" key="4">
    <source>
        <dbReference type="Proteomes" id="UP000320585"/>
    </source>
</evidence>
<dbReference type="Proteomes" id="UP000320585">
    <property type="component" value="Chromosome"/>
</dbReference>
<dbReference type="OrthoDB" id="9806388at2"/>
<dbReference type="SUPFAM" id="SSF53092">
    <property type="entry name" value="Creatinase/prolidase N-terminal domain"/>
    <property type="match status" value="1"/>
</dbReference>
<evidence type="ECO:0000313" key="3">
    <source>
        <dbReference type="EMBL" id="BBK25011.1"/>
    </source>
</evidence>
<dbReference type="RefSeq" id="WP_143332488.1">
    <property type="nucleotide sequence ID" value="NZ_AP019697.1"/>
</dbReference>
<dbReference type="InterPro" id="IPR000994">
    <property type="entry name" value="Pept_M24"/>
</dbReference>
<dbReference type="Gene3D" id="3.40.350.10">
    <property type="entry name" value="Creatinase/prolidase N-terminal domain"/>
    <property type="match status" value="1"/>
</dbReference>
<dbReference type="InterPro" id="IPR029149">
    <property type="entry name" value="Creatin/AminoP/Spt16_N"/>
</dbReference>
<dbReference type="EMBL" id="AP019697">
    <property type="protein sequence ID" value="BBK25011.1"/>
    <property type="molecule type" value="Genomic_DNA"/>
</dbReference>
<dbReference type="KEGG" id="dho:Dia5BBH33_09460"/>
<name>A0A8D5A2C5_9FIRM</name>